<dbReference type="OrthoDB" id="5278584at2759"/>
<evidence type="ECO:0000313" key="2">
    <source>
        <dbReference type="Proteomes" id="UP000277580"/>
    </source>
</evidence>
<dbReference type="AlphaFoldDB" id="A0A3N4KW87"/>
<accession>A0A3N4KW87</accession>
<evidence type="ECO:0000313" key="1">
    <source>
        <dbReference type="EMBL" id="RPB14813.1"/>
    </source>
</evidence>
<sequence length="298" mass="34498">MTGRGHEERLVKRTLFKHLPYVIMLMQYHSHIPKASVALPATSTVPLKNRDHYHSISSRLTRHLILMDTLNSSFILDANPTPPKYIMGVGVFRKGPNHEANASRSKKYQPYMFQSSVLVPGNHCSFPTPGLGLQLRIYCPFDSPLECPPYSHACPVKSLIFSSEGPEGLPIVQGDGLLGNGPLVIFRNDYRPLQPKQVQVLWKYLRNFKFRPDPTDSNGLMLYDRPLLSENRHHRLPPRRGRNRVTDNIHGETWYYEDFMRSYFTINNFHAFFHVTRRRRLSGGDESWRDIHSPYDDK</sequence>
<dbReference type="Proteomes" id="UP000277580">
    <property type="component" value="Unassembled WGS sequence"/>
</dbReference>
<protein>
    <submittedName>
        <fullName evidence="1">Uncharacterized protein</fullName>
    </submittedName>
</protein>
<reference evidence="1 2" key="1">
    <citation type="journal article" date="2018" name="Nat. Ecol. Evol.">
        <title>Pezizomycetes genomes reveal the molecular basis of ectomycorrhizal truffle lifestyle.</title>
        <authorList>
            <person name="Murat C."/>
            <person name="Payen T."/>
            <person name="Noel B."/>
            <person name="Kuo A."/>
            <person name="Morin E."/>
            <person name="Chen J."/>
            <person name="Kohler A."/>
            <person name="Krizsan K."/>
            <person name="Balestrini R."/>
            <person name="Da Silva C."/>
            <person name="Montanini B."/>
            <person name="Hainaut M."/>
            <person name="Levati E."/>
            <person name="Barry K.W."/>
            <person name="Belfiori B."/>
            <person name="Cichocki N."/>
            <person name="Clum A."/>
            <person name="Dockter R.B."/>
            <person name="Fauchery L."/>
            <person name="Guy J."/>
            <person name="Iotti M."/>
            <person name="Le Tacon F."/>
            <person name="Lindquist E.A."/>
            <person name="Lipzen A."/>
            <person name="Malagnac F."/>
            <person name="Mello A."/>
            <person name="Molinier V."/>
            <person name="Miyauchi S."/>
            <person name="Poulain J."/>
            <person name="Riccioni C."/>
            <person name="Rubini A."/>
            <person name="Sitrit Y."/>
            <person name="Splivallo R."/>
            <person name="Traeger S."/>
            <person name="Wang M."/>
            <person name="Zifcakova L."/>
            <person name="Wipf D."/>
            <person name="Zambonelli A."/>
            <person name="Paolocci F."/>
            <person name="Nowrousian M."/>
            <person name="Ottonello S."/>
            <person name="Baldrian P."/>
            <person name="Spatafora J.W."/>
            <person name="Henrissat B."/>
            <person name="Nagy L.G."/>
            <person name="Aury J.M."/>
            <person name="Wincker P."/>
            <person name="Grigoriev I.V."/>
            <person name="Bonfante P."/>
            <person name="Martin F.M."/>
        </authorList>
    </citation>
    <scope>NUCLEOTIDE SEQUENCE [LARGE SCALE GENOMIC DNA]</scope>
    <source>
        <strain evidence="1 2">CCBAS932</strain>
    </source>
</reference>
<proteinExistence type="predicted"/>
<organism evidence="1 2">
    <name type="scientific">Morchella conica CCBAS932</name>
    <dbReference type="NCBI Taxonomy" id="1392247"/>
    <lineage>
        <taxon>Eukaryota</taxon>
        <taxon>Fungi</taxon>
        <taxon>Dikarya</taxon>
        <taxon>Ascomycota</taxon>
        <taxon>Pezizomycotina</taxon>
        <taxon>Pezizomycetes</taxon>
        <taxon>Pezizales</taxon>
        <taxon>Morchellaceae</taxon>
        <taxon>Morchella</taxon>
    </lineage>
</organism>
<name>A0A3N4KW87_9PEZI</name>
<dbReference type="InParanoid" id="A0A3N4KW87"/>
<keyword evidence="2" id="KW-1185">Reference proteome</keyword>
<dbReference type="EMBL" id="ML119116">
    <property type="protein sequence ID" value="RPB14813.1"/>
    <property type="molecule type" value="Genomic_DNA"/>
</dbReference>
<gene>
    <name evidence="1" type="ORF">P167DRAFT_45455</name>
</gene>